<dbReference type="SMART" id="SM00829">
    <property type="entry name" value="PKS_ER"/>
    <property type="match status" value="1"/>
</dbReference>
<accession>A0AAE5P3N2</accession>
<name>A0AAE5P3N2_PRIMG</name>
<dbReference type="InterPro" id="IPR036291">
    <property type="entry name" value="NAD(P)-bd_dom_sf"/>
</dbReference>
<dbReference type="InterPro" id="IPR013149">
    <property type="entry name" value="ADH-like_C"/>
</dbReference>
<dbReference type="AlphaFoldDB" id="A0AAE5P3N2"/>
<dbReference type="InterPro" id="IPR011032">
    <property type="entry name" value="GroES-like_sf"/>
</dbReference>
<dbReference type="RefSeq" id="WP_057240792.1">
    <property type="nucleotide sequence ID" value="NZ_JARAOX010000196.1"/>
</dbReference>
<organism evidence="3 4">
    <name type="scientific">Priestia megaterium</name>
    <name type="common">Bacillus megaterium</name>
    <dbReference type="NCBI Taxonomy" id="1404"/>
    <lineage>
        <taxon>Bacteria</taxon>
        <taxon>Bacillati</taxon>
        <taxon>Bacillota</taxon>
        <taxon>Bacilli</taxon>
        <taxon>Bacillales</taxon>
        <taxon>Bacillaceae</taxon>
        <taxon>Priestia</taxon>
    </lineage>
</organism>
<dbReference type="EMBL" id="NTYW01000059">
    <property type="protein sequence ID" value="PES30842.1"/>
    <property type="molecule type" value="Genomic_DNA"/>
</dbReference>
<comment type="caution">
    <text evidence="3">The sequence shown here is derived from an EMBL/GenBank/DDBJ whole genome shotgun (WGS) entry which is preliminary data.</text>
</comment>
<protein>
    <submittedName>
        <fullName evidence="3">Alcohol dehydrogenase</fullName>
    </submittedName>
    <submittedName>
        <fullName evidence="2">Zinc-binding dehydrogenase</fullName>
    </submittedName>
</protein>
<gene>
    <name evidence="3" type="ORF">CN497_23680</name>
    <name evidence="2" type="ORF">PVE99_19770</name>
</gene>
<feature type="domain" description="Enoyl reductase (ER)" evidence="1">
    <location>
        <begin position="10"/>
        <end position="326"/>
    </location>
</feature>
<dbReference type="InterPro" id="IPR013154">
    <property type="entry name" value="ADH-like_N"/>
</dbReference>
<reference evidence="2 5" key="2">
    <citation type="submission" date="2023-02" db="EMBL/GenBank/DDBJ databases">
        <authorList>
            <person name="Olszewska D."/>
        </authorList>
    </citation>
    <scope>NUCLEOTIDE SEQUENCE [LARGE SCALE GENOMIC DNA]</scope>
    <source>
        <strain evidence="2 5">FDU301</strain>
    </source>
</reference>
<proteinExistence type="predicted"/>
<dbReference type="EMBL" id="JARAOX010000196">
    <property type="protein sequence ID" value="MDD9784607.1"/>
    <property type="molecule type" value="Genomic_DNA"/>
</dbReference>
<dbReference type="SUPFAM" id="SSF50129">
    <property type="entry name" value="GroES-like"/>
    <property type="match status" value="1"/>
</dbReference>
<evidence type="ECO:0000313" key="5">
    <source>
        <dbReference type="Proteomes" id="UP001213771"/>
    </source>
</evidence>
<dbReference type="GO" id="GO:0016491">
    <property type="term" value="F:oxidoreductase activity"/>
    <property type="evidence" value="ECO:0007669"/>
    <property type="project" value="InterPro"/>
</dbReference>
<dbReference type="Proteomes" id="UP000220341">
    <property type="component" value="Unassembled WGS sequence"/>
</dbReference>
<dbReference type="Gene3D" id="3.40.50.720">
    <property type="entry name" value="NAD(P)-binding Rossmann-like Domain"/>
    <property type="match status" value="1"/>
</dbReference>
<dbReference type="Gene3D" id="3.90.180.10">
    <property type="entry name" value="Medium-chain alcohol dehydrogenases, catalytic domain"/>
    <property type="match status" value="1"/>
</dbReference>
<dbReference type="PROSITE" id="PS01162">
    <property type="entry name" value="QOR_ZETA_CRYSTAL"/>
    <property type="match status" value="1"/>
</dbReference>
<dbReference type="InterPro" id="IPR051397">
    <property type="entry name" value="Zn-ADH-like_protein"/>
</dbReference>
<dbReference type="InterPro" id="IPR002364">
    <property type="entry name" value="Quin_OxRdtase/zeta-crystal_CS"/>
</dbReference>
<dbReference type="InterPro" id="IPR020843">
    <property type="entry name" value="ER"/>
</dbReference>
<evidence type="ECO:0000313" key="4">
    <source>
        <dbReference type="Proteomes" id="UP000220341"/>
    </source>
</evidence>
<dbReference type="Pfam" id="PF08240">
    <property type="entry name" value="ADH_N"/>
    <property type="match status" value="1"/>
</dbReference>
<evidence type="ECO:0000313" key="3">
    <source>
        <dbReference type="EMBL" id="PES30842.1"/>
    </source>
</evidence>
<dbReference type="Proteomes" id="UP001213771">
    <property type="component" value="Unassembled WGS sequence"/>
</dbReference>
<sequence>MKAVVIDKVGGIENLHVKELSDLKPGQGELTIDVAYAGVGYIDILVRKGELSDIFPLPATPGIEVAGYIRAIGDGVKGFYIGQPVASLTLLDLGGYATMANVKANLTVPLDELGADMDLATAAAAIVNLTTAYIAVKKVSNLREGDHVLVHGAAGGLGSFIGQMAKLAGAEKVMGTVGNVEKTKLAQSLGYDELFVRSEFIQRTQLATEKKGVHIVFDPVSGLTRKQSFDLLRPLGQVVALGEASGEDVLHSSNELWINNKAIVGFSLGGYAVTHPHEVQQAAKEALQLLARGDLHTEIFGIYPLEKAAETHTLLEGRNTIGKLVLEC</sequence>
<evidence type="ECO:0000313" key="2">
    <source>
        <dbReference type="EMBL" id="MDD9784607.1"/>
    </source>
</evidence>
<dbReference type="GO" id="GO:0008270">
    <property type="term" value="F:zinc ion binding"/>
    <property type="evidence" value="ECO:0007669"/>
    <property type="project" value="InterPro"/>
</dbReference>
<dbReference type="SUPFAM" id="SSF51735">
    <property type="entry name" value="NAD(P)-binding Rossmann-fold domains"/>
    <property type="match status" value="1"/>
</dbReference>
<reference evidence="3 4" key="1">
    <citation type="submission" date="2017-09" db="EMBL/GenBank/DDBJ databases">
        <title>Large-scale bioinformatics analysis of Bacillus genomes uncovers conserved roles of natural products in bacterial physiology.</title>
        <authorList>
            <consortium name="Agbiome Team Llc"/>
            <person name="Bleich R.M."/>
            <person name="Kirk G.J."/>
            <person name="Santa Maria K.C."/>
            <person name="Allen S.E."/>
            <person name="Farag S."/>
            <person name="Shank E.A."/>
            <person name="Bowers A."/>
        </authorList>
    </citation>
    <scope>NUCLEOTIDE SEQUENCE [LARGE SCALE GENOMIC DNA]</scope>
    <source>
        <strain evidence="3 4">AFS003013</strain>
    </source>
</reference>
<dbReference type="PANTHER" id="PTHR43677">
    <property type="entry name" value="SHORT-CHAIN DEHYDROGENASE/REDUCTASE"/>
    <property type="match status" value="1"/>
</dbReference>
<dbReference type="PANTHER" id="PTHR43677:SF4">
    <property type="entry name" value="QUINONE OXIDOREDUCTASE-LIKE PROTEIN 2"/>
    <property type="match status" value="1"/>
</dbReference>
<evidence type="ECO:0000259" key="1">
    <source>
        <dbReference type="SMART" id="SM00829"/>
    </source>
</evidence>
<dbReference type="Pfam" id="PF00107">
    <property type="entry name" value="ADH_zinc_N"/>
    <property type="match status" value="1"/>
</dbReference>